<name>A0A853CJZ5_9ACTN</name>
<dbReference type="RefSeq" id="WP_179717806.1">
    <property type="nucleotide sequence ID" value="NZ_JACBZT010000001.1"/>
</dbReference>
<dbReference type="EMBL" id="JACBZT010000001">
    <property type="protein sequence ID" value="NYJ06588.1"/>
    <property type="molecule type" value="Genomic_DNA"/>
</dbReference>
<evidence type="ECO:0000313" key="1">
    <source>
        <dbReference type="EMBL" id="NYJ06588.1"/>
    </source>
</evidence>
<accession>A0A853CJZ5</accession>
<keyword evidence="2" id="KW-1185">Reference proteome</keyword>
<protein>
    <submittedName>
        <fullName evidence="1">Uncharacterized protein</fullName>
    </submittedName>
</protein>
<sequence>MSERDVEQARWLALLGAREVHRHWQQQRSTPLPDALAALRGLFALAEAGELRRGAARAIVVGAWALLAPRPTQAVPVELWRALFSITGPCIDEEEWTPPESLTLFRGCADEQGARAGMSWTVEPAVARCHAEGRTGSSEGAHTLPRIFTTQAPRAALLARIDTNGEAEIVVDPAQLGEVTEIEPEHWRAEFPEPITVWLDDVQCAVVPNCRPWSTRYRRASWDAVW</sequence>
<evidence type="ECO:0000313" key="2">
    <source>
        <dbReference type="Proteomes" id="UP000541969"/>
    </source>
</evidence>
<gene>
    <name evidence="1" type="ORF">GGQ55_002866</name>
</gene>
<organism evidence="1 2">
    <name type="scientific">Petropleomorpha daqingensis</name>
    <dbReference type="NCBI Taxonomy" id="2026353"/>
    <lineage>
        <taxon>Bacteria</taxon>
        <taxon>Bacillati</taxon>
        <taxon>Actinomycetota</taxon>
        <taxon>Actinomycetes</taxon>
        <taxon>Geodermatophilales</taxon>
        <taxon>Geodermatophilaceae</taxon>
        <taxon>Petropleomorpha</taxon>
    </lineage>
</organism>
<comment type="caution">
    <text evidence="1">The sequence shown here is derived from an EMBL/GenBank/DDBJ whole genome shotgun (WGS) entry which is preliminary data.</text>
</comment>
<reference evidence="1 2" key="1">
    <citation type="submission" date="2020-07" db="EMBL/GenBank/DDBJ databases">
        <title>Sequencing the genomes of 1000 actinobacteria strains.</title>
        <authorList>
            <person name="Klenk H.-P."/>
        </authorList>
    </citation>
    <scope>NUCLEOTIDE SEQUENCE [LARGE SCALE GENOMIC DNA]</scope>
    <source>
        <strain evidence="1 2">DSM 104001</strain>
    </source>
</reference>
<dbReference type="Proteomes" id="UP000541969">
    <property type="component" value="Unassembled WGS sequence"/>
</dbReference>
<dbReference type="AlphaFoldDB" id="A0A853CJZ5"/>
<proteinExistence type="predicted"/>